<proteinExistence type="predicted"/>
<feature type="domain" description="EAL" evidence="4">
    <location>
        <begin position="499"/>
        <end position="753"/>
    </location>
</feature>
<sequence length="770" mass="85263">MKVPAPASLALRRLRLWVGLGAAWPIASWAQPLEAARALPGWLWSSAALGSLGGMTLLWRLLRQRSAVDKALVETMLDHAPQFLVLVTPDGRVIRHNRTARRWMQEARLEQTPLHASLNAPLWRHAMWGPDGQQGERLRLALAQAAGGRIVKLELNSLDDRGAPRTMEMTVRPVAALPGQPRGHLLIEAQDVTTRRHAEEKLRLAAAVYEQTREGVLIADLRGVILSVNPAFCEITAFQPEELQGQSIQLLSPLLHDAALPQAMQDEVRRTGHWQGEVMSMRRNGAPLTAWVSMSLRREADQRGGHLIAIVHDVTSVRQVEQKLLRRDHFDGLTDLPNRQLLVDRMTQAMAQARRHQQPLALLFLDVNQLRHVNDNFGHTAGDGILREVAQRLRQSLREVDTVARLGGDEFAVLLPGATAEGASQVADKLIERLALPCRVEGQEFSLTFSIGVALSPDDADTPEALLRCADTAMYRAKLEGRGRWCFYSADMVNRSARQLQLEAALRRAEERNELALVYQPQLCLQSGRLVGMEALIRWKHPELGMISPAEFIPLAESSGQILSIGAWVMRTAVRQMKQWIDDGQPSNVVAVNLSAVQFRDPGLPELVQKVLDDAGLPPSCLELELTESVAAHNPAEACEIMDRLHALGVRLSIDDFGTGFSSLSHLKRFPIHTLKIDQSFVRDIGTDPDDRAIVQAIIQMARALRLTTIAEGVETDEQAAFLQSHGCEAAQGYRFCKPLPPEDALAWVQNHTRPNSAARALITPAPIQA</sequence>
<accession>A0A643FIJ2</accession>
<feature type="domain" description="PAS" evidence="2">
    <location>
        <begin position="201"/>
        <end position="253"/>
    </location>
</feature>
<dbReference type="InterPro" id="IPR013767">
    <property type="entry name" value="PAS_fold"/>
</dbReference>
<comment type="caution">
    <text evidence="6">The sequence shown here is derived from an EMBL/GenBank/DDBJ whole genome shotgun (WGS) entry which is preliminary data.</text>
</comment>
<dbReference type="GO" id="GO:0071732">
    <property type="term" value="P:cellular response to nitric oxide"/>
    <property type="evidence" value="ECO:0007669"/>
    <property type="project" value="UniProtKB-ARBA"/>
</dbReference>
<dbReference type="SUPFAM" id="SSF55785">
    <property type="entry name" value="PYP-like sensor domain (PAS domain)"/>
    <property type="match status" value="2"/>
</dbReference>
<feature type="domain" description="PAC" evidence="3">
    <location>
        <begin position="274"/>
        <end position="326"/>
    </location>
</feature>
<dbReference type="InterPro" id="IPR043128">
    <property type="entry name" value="Rev_trsase/Diguanyl_cyclase"/>
</dbReference>
<dbReference type="CDD" id="cd01948">
    <property type="entry name" value="EAL"/>
    <property type="match status" value="1"/>
</dbReference>
<dbReference type="SMART" id="SM00052">
    <property type="entry name" value="EAL"/>
    <property type="match status" value="1"/>
</dbReference>
<dbReference type="SMART" id="SM00091">
    <property type="entry name" value="PAS"/>
    <property type="match status" value="2"/>
</dbReference>
<dbReference type="SMART" id="SM00267">
    <property type="entry name" value="GGDEF"/>
    <property type="match status" value="1"/>
</dbReference>
<dbReference type="PANTHER" id="PTHR44757:SF2">
    <property type="entry name" value="BIOFILM ARCHITECTURE MAINTENANCE PROTEIN MBAA"/>
    <property type="match status" value="1"/>
</dbReference>
<evidence type="ECO:0000259" key="4">
    <source>
        <dbReference type="PROSITE" id="PS50883"/>
    </source>
</evidence>
<keyword evidence="7" id="KW-1185">Reference proteome</keyword>
<dbReference type="InterPro" id="IPR000014">
    <property type="entry name" value="PAS"/>
</dbReference>
<evidence type="ECO:0000259" key="2">
    <source>
        <dbReference type="PROSITE" id="PS50112"/>
    </source>
</evidence>
<dbReference type="GO" id="GO:0071111">
    <property type="term" value="F:cyclic-guanylate-specific phosphodiesterase activity"/>
    <property type="evidence" value="ECO:0007669"/>
    <property type="project" value="UniProtKB-EC"/>
</dbReference>
<dbReference type="PROSITE" id="PS50887">
    <property type="entry name" value="GGDEF"/>
    <property type="match status" value="1"/>
</dbReference>
<dbReference type="CDD" id="cd00130">
    <property type="entry name" value="PAS"/>
    <property type="match status" value="1"/>
</dbReference>
<dbReference type="FunFam" id="3.30.70.270:FF:000001">
    <property type="entry name" value="Diguanylate cyclase domain protein"/>
    <property type="match status" value="1"/>
</dbReference>
<dbReference type="EMBL" id="VZPB01000008">
    <property type="protein sequence ID" value="KAB0584134.1"/>
    <property type="molecule type" value="Genomic_DNA"/>
</dbReference>
<dbReference type="InterPro" id="IPR013656">
    <property type="entry name" value="PAS_4"/>
</dbReference>
<dbReference type="Pfam" id="PF00563">
    <property type="entry name" value="EAL"/>
    <property type="match status" value="1"/>
</dbReference>
<dbReference type="Proteomes" id="UP000430120">
    <property type="component" value="Unassembled WGS sequence"/>
</dbReference>
<dbReference type="InterPro" id="IPR000160">
    <property type="entry name" value="GGDEF_dom"/>
</dbReference>
<dbReference type="InterPro" id="IPR029787">
    <property type="entry name" value="Nucleotide_cyclase"/>
</dbReference>
<dbReference type="GO" id="GO:0006355">
    <property type="term" value="P:regulation of DNA-templated transcription"/>
    <property type="evidence" value="ECO:0007669"/>
    <property type="project" value="InterPro"/>
</dbReference>
<dbReference type="InterPro" id="IPR000700">
    <property type="entry name" value="PAS-assoc_C"/>
</dbReference>
<dbReference type="InterPro" id="IPR035965">
    <property type="entry name" value="PAS-like_dom_sf"/>
</dbReference>
<reference evidence="6 7" key="1">
    <citation type="submission" date="2019-09" db="EMBL/GenBank/DDBJ databases">
        <title>Draft genome sequences of 48 bacterial type strains from the CCUG.</title>
        <authorList>
            <person name="Tunovic T."/>
            <person name="Pineiro-Iglesias B."/>
            <person name="Unosson C."/>
            <person name="Inganas E."/>
            <person name="Ohlen M."/>
            <person name="Cardew S."/>
            <person name="Jensie-Markopoulos S."/>
            <person name="Salva-Serra F."/>
            <person name="Jaen-Luchoro D."/>
            <person name="Karlsson R."/>
            <person name="Svensson-Stadler L."/>
            <person name="Chun J."/>
            <person name="Moore E."/>
        </authorList>
    </citation>
    <scope>NUCLEOTIDE SEQUENCE [LARGE SCALE GENOMIC DNA]</scope>
    <source>
        <strain evidence="6 7">CCUG 30977</strain>
    </source>
</reference>
<comment type="catalytic activity">
    <reaction evidence="1">
        <text>3',3'-c-di-GMP + H2O = 5'-phosphoguanylyl(3'-&gt;5')guanosine + H(+)</text>
        <dbReference type="Rhea" id="RHEA:24902"/>
        <dbReference type="ChEBI" id="CHEBI:15377"/>
        <dbReference type="ChEBI" id="CHEBI:15378"/>
        <dbReference type="ChEBI" id="CHEBI:58754"/>
        <dbReference type="ChEBI" id="CHEBI:58805"/>
        <dbReference type="EC" id="3.1.4.52"/>
    </reaction>
    <physiologicalReaction direction="left-to-right" evidence="1">
        <dbReference type="Rhea" id="RHEA:24903"/>
    </physiologicalReaction>
</comment>
<dbReference type="SUPFAM" id="SSF55073">
    <property type="entry name" value="Nucleotide cyclase"/>
    <property type="match status" value="1"/>
</dbReference>
<dbReference type="RefSeq" id="WP_151123156.1">
    <property type="nucleotide sequence ID" value="NZ_CP088081.1"/>
</dbReference>
<feature type="domain" description="GGDEF" evidence="5">
    <location>
        <begin position="358"/>
        <end position="490"/>
    </location>
</feature>
<dbReference type="Gene3D" id="3.30.450.20">
    <property type="entry name" value="PAS domain"/>
    <property type="match status" value="2"/>
</dbReference>
<dbReference type="Pfam" id="PF00990">
    <property type="entry name" value="GGDEF"/>
    <property type="match status" value="1"/>
</dbReference>
<dbReference type="Gene3D" id="3.30.70.270">
    <property type="match status" value="1"/>
</dbReference>
<dbReference type="PROSITE" id="PS50883">
    <property type="entry name" value="EAL"/>
    <property type="match status" value="1"/>
</dbReference>
<dbReference type="AlphaFoldDB" id="A0A643FIJ2"/>
<dbReference type="InterPro" id="IPR001633">
    <property type="entry name" value="EAL_dom"/>
</dbReference>
<evidence type="ECO:0000256" key="1">
    <source>
        <dbReference type="ARBA" id="ARBA00051114"/>
    </source>
</evidence>
<dbReference type="PROSITE" id="PS50113">
    <property type="entry name" value="PAC"/>
    <property type="match status" value="1"/>
</dbReference>
<dbReference type="Pfam" id="PF00989">
    <property type="entry name" value="PAS"/>
    <property type="match status" value="1"/>
</dbReference>
<dbReference type="NCBIfam" id="TIGR00229">
    <property type="entry name" value="sensory_box"/>
    <property type="match status" value="1"/>
</dbReference>
<dbReference type="NCBIfam" id="TIGR00254">
    <property type="entry name" value="GGDEF"/>
    <property type="match status" value="1"/>
</dbReference>
<name>A0A643FIJ2_IDEDE</name>
<dbReference type="SUPFAM" id="SSF141868">
    <property type="entry name" value="EAL domain-like"/>
    <property type="match status" value="1"/>
</dbReference>
<dbReference type="CDD" id="cd01949">
    <property type="entry name" value="GGDEF"/>
    <property type="match status" value="1"/>
</dbReference>
<dbReference type="InterPro" id="IPR052155">
    <property type="entry name" value="Biofilm_reg_signaling"/>
</dbReference>
<dbReference type="PANTHER" id="PTHR44757">
    <property type="entry name" value="DIGUANYLATE CYCLASE DGCP"/>
    <property type="match status" value="1"/>
</dbReference>
<protein>
    <submittedName>
        <fullName evidence="6">EAL domain-containing protein</fullName>
    </submittedName>
</protein>
<dbReference type="Pfam" id="PF08448">
    <property type="entry name" value="PAS_4"/>
    <property type="match status" value="1"/>
</dbReference>
<evidence type="ECO:0000259" key="5">
    <source>
        <dbReference type="PROSITE" id="PS50887"/>
    </source>
</evidence>
<dbReference type="InterPro" id="IPR035919">
    <property type="entry name" value="EAL_sf"/>
</dbReference>
<dbReference type="FunFam" id="3.20.20.450:FF:000001">
    <property type="entry name" value="Cyclic di-GMP phosphodiesterase yahA"/>
    <property type="match status" value="1"/>
</dbReference>
<evidence type="ECO:0000259" key="3">
    <source>
        <dbReference type="PROSITE" id="PS50113"/>
    </source>
</evidence>
<dbReference type="PROSITE" id="PS50112">
    <property type="entry name" value="PAS"/>
    <property type="match status" value="1"/>
</dbReference>
<gene>
    <name evidence="6" type="ORF">F7Q92_05375</name>
</gene>
<organism evidence="6 7">
    <name type="scientific">Ideonella dechloratans</name>
    <dbReference type="NCBI Taxonomy" id="36863"/>
    <lineage>
        <taxon>Bacteria</taxon>
        <taxon>Pseudomonadati</taxon>
        <taxon>Pseudomonadota</taxon>
        <taxon>Betaproteobacteria</taxon>
        <taxon>Burkholderiales</taxon>
        <taxon>Sphaerotilaceae</taxon>
        <taxon>Ideonella</taxon>
    </lineage>
</organism>
<evidence type="ECO:0000313" key="7">
    <source>
        <dbReference type="Proteomes" id="UP000430120"/>
    </source>
</evidence>
<dbReference type="Gene3D" id="3.20.20.450">
    <property type="entry name" value="EAL domain"/>
    <property type="match status" value="1"/>
</dbReference>
<evidence type="ECO:0000313" key="6">
    <source>
        <dbReference type="EMBL" id="KAB0584134.1"/>
    </source>
</evidence>
<dbReference type="OrthoDB" id="9813903at2"/>